<comment type="caution">
    <text evidence="2">The sequence shown here is derived from an EMBL/GenBank/DDBJ whole genome shotgun (WGS) entry which is preliminary data.</text>
</comment>
<dbReference type="RefSeq" id="WP_395577881.1">
    <property type="nucleotide sequence ID" value="NZ_JAVCQK010000427.1"/>
</dbReference>
<dbReference type="SUPFAM" id="SSF51735">
    <property type="entry name" value="NAD(P)-binding Rossmann-fold domains"/>
    <property type="match status" value="1"/>
</dbReference>
<reference evidence="2 3" key="1">
    <citation type="submission" date="2023-08" db="EMBL/GenBank/DDBJ databases">
        <title>Genomic and mutational analysis of Pseudomonas syringae pv. tagetis EB037 pathogenicity on sunflower.</title>
        <authorList>
            <person name="Maul J.E."/>
        </authorList>
    </citation>
    <scope>NUCLEOTIDE SEQUENCE [LARGE SCALE GENOMIC DNA]</scope>
    <source>
        <strain evidence="2 3">EB037_T1</strain>
    </source>
</reference>
<name>A0ABW7NW96_9PSED</name>
<keyword evidence="3" id="KW-1185">Reference proteome</keyword>
<feature type="non-terminal residue" evidence="2">
    <location>
        <position position="1"/>
    </location>
</feature>
<proteinExistence type="predicted"/>
<dbReference type="Pfam" id="PF05088">
    <property type="entry name" value="Bac_GDH_CD"/>
    <property type="match status" value="1"/>
</dbReference>
<gene>
    <name evidence="2" type="ORF">RA271_28910</name>
</gene>
<evidence type="ECO:0000313" key="3">
    <source>
        <dbReference type="Proteomes" id="UP001610657"/>
    </source>
</evidence>
<dbReference type="PANTHER" id="PTHR43403:SF1">
    <property type="entry name" value="NAD-SPECIFIC GLUTAMATE DEHYDROGENASE"/>
    <property type="match status" value="1"/>
</dbReference>
<dbReference type="Proteomes" id="UP001610657">
    <property type="component" value="Unassembled WGS sequence"/>
</dbReference>
<sequence length="85" mass="9454">QLGRIEAAQAGVLLNTDFIDNSAGVDTSDHEVNIKILLNDVVRAKKLTVEQRNKLLASMTDEVAELVLNDNYRQNQALSLMERMA</sequence>
<protein>
    <submittedName>
        <fullName evidence="2">NAD-glutamate dehydrogenase</fullName>
    </submittedName>
</protein>
<dbReference type="InterPro" id="IPR007780">
    <property type="entry name" value="NAD_Glu_DH_bac"/>
</dbReference>
<dbReference type="EMBL" id="JAVCQK010000427">
    <property type="protein sequence ID" value="MFH7519145.1"/>
    <property type="molecule type" value="Genomic_DNA"/>
</dbReference>
<evidence type="ECO:0000259" key="1">
    <source>
        <dbReference type="Pfam" id="PF05088"/>
    </source>
</evidence>
<feature type="non-terminal residue" evidence="2">
    <location>
        <position position="85"/>
    </location>
</feature>
<dbReference type="PANTHER" id="PTHR43403">
    <property type="entry name" value="NAD-SPECIFIC GLUTAMATE DEHYDROGENASE"/>
    <property type="match status" value="1"/>
</dbReference>
<dbReference type="InterPro" id="IPR028971">
    <property type="entry name" value="NAD-GDH_cat"/>
</dbReference>
<dbReference type="InterPro" id="IPR036291">
    <property type="entry name" value="NAD(P)-bd_dom_sf"/>
</dbReference>
<organism evidence="2 3">
    <name type="scientific">Pseudomonas syringae pv. tagetis</name>
    <dbReference type="NCBI Taxonomy" id="129140"/>
    <lineage>
        <taxon>Bacteria</taxon>
        <taxon>Pseudomonadati</taxon>
        <taxon>Pseudomonadota</taxon>
        <taxon>Gammaproteobacteria</taxon>
        <taxon>Pseudomonadales</taxon>
        <taxon>Pseudomonadaceae</taxon>
        <taxon>Pseudomonas</taxon>
    </lineage>
</organism>
<accession>A0ABW7NW96</accession>
<evidence type="ECO:0000313" key="2">
    <source>
        <dbReference type="EMBL" id="MFH7519145.1"/>
    </source>
</evidence>
<feature type="domain" description="NAD-glutamate dehydrogenase catalytic" evidence="1">
    <location>
        <begin position="1"/>
        <end position="80"/>
    </location>
</feature>